<dbReference type="PROSITE" id="PS51257">
    <property type="entry name" value="PROKAR_LIPOPROTEIN"/>
    <property type="match status" value="1"/>
</dbReference>
<gene>
    <name evidence="2" type="ORF">ESB13_01540</name>
</gene>
<sequence length="405" mass="44827">MKSIIFQLTCFITVAGLLLSCNRKADDFRSFLENKELIYPGMVSNVKVLPGKNRLLLQWNPSPDPTITKYVVYWNNFQDSVVKQAAKEAPTDTVKCMITGLSEYAYSFFIYSYDNLGNKSVAIEVNNASVYGSIYEASLRNRYVNIAAPSVVNSENSVTLNFLVPDTINITTEIKYTATGGVEKKAYLHPDSPRITLNDYLPGTTIQYRSSYIPKRGAIDTFYATKYDAFPAIQQDVTNTYIKNAGSPMTASTMNGGRWGNLADWIVNSAVKNHDGFGGYDNVPGYGTISMEYWGTPQIVNGKVYQTFVLPPGNYNFITTVQNIDYTLQSAYIVAAAGNTVPDVANYATSLAYKKMTDNSMNNTDQSISFTLQQSTEVAIGFIATMTNSTQGVRIKAVRLKRTAL</sequence>
<feature type="domain" description="Fibronectin type-III" evidence="1">
    <location>
        <begin position="40"/>
        <end position="120"/>
    </location>
</feature>
<dbReference type="EMBL" id="SDHZ01000001">
    <property type="protein sequence ID" value="RXK85526.1"/>
    <property type="molecule type" value="Genomic_DNA"/>
</dbReference>
<evidence type="ECO:0000313" key="2">
    <source>
        <dbReference type="EMBL" id="RXK85526.1"/>
    </source>
</evidence>
<dbReference type="SMART" id="SM00060">
    <property type="entry name" value="FN3"/>
    <property type="match status" value="1"/>
</dbReference>
<dbReference type="RefSeq" id="WP_129001278.1">
    <property type="nucleotide sequence ID" value="NZ_SDHZ01000001.1"/>
</dbReference>
<dbReference type="InterPro" id="IPR013783">
    <property type="entry name" value="Ig-like_fold"/>
</dbReference>
<proteinExistence type="predicted"/>
<organism evidence="2 3">
    <name type="scientific">Filimonas effusa</name>
    <dbReference type="NCBI Taxonomy" id="2508721"/>
    <lineage>
        <taxon>Bacteria</taxon>
        <taxon>Pseudomonadati</taxon>
        <taxon>Bacteroidota</taxon>
        <taxon>Chitinophagia</taxon>
        <taxon>Chitinophagales</taxon>
        <taxon>Chitinophagaceae</taxon>
        <taxon>Filimonas</taxon>
    </lineage>
</organism>
<dbReference type="Pfam" id="PF16389">
    <property type="entry name" value="DUF4998"/>
    <property type="match status" value="1"/>
</dbReference>
<dbReference type="SUPFAM" id="SSF49265">
    <property type="entry name" value="Fibronectin type III"/>
    <property type="match status" value="1"/>
</dbReference>
<dbReference type="AlphaFoldDB" id="A0A4V1MAD8"/>
<dbReference type="CDD" id="cd00063">
    <property type="entry name" value="FN3"/>
    <property type="match status" value="1"/>
</dbReference>
<evidence type="ECO:0000259" key="1">
    <source>
        <dbReference type="SMART" id="SM00060"/>
    </source>
</evidence>
<comment type="caution">
    <text evidence="2">The sequence shown here is derived from an EMBL/GenBank/DDBJ whole genome shotgun (WGS) entry which is preliminary data.</text>
</comment>
<accession>A0A4V1MAD8</accession>
<name>A0A4V1MAD8_9BACT</name>
<dbReference type="InterPro" id="IPR003961">
    <property type="entry name" value="FN3_dom"/>
</dbReference>
<reference evidence="2 3" key="1">
    <citation type="submission" date="2019-01" db="EMBL/GenBank/DDBJ databases">
        <title>Filimonas sp. strain TTM-71.</title>
        <authorList>
            <person name="Chen W.-M."/>
        </authorList>
    </citation>
    <scope>NUCLEOTIDE SEQUENCE [LARGE SCALE GENOMIC DNA]</scope>
    <source>
        <strain evidence="2 3">TTM-71</strain>
    </source>
</reference>
<dbReference type="Pfam" id="PF16405">
    <property type="entry name" value="DUF5013"/>
    <property type="match status" value="1"/>
</dbReference>
<dbReference type="InterPro" id="IPR036116">
    <property type="entry name" value="FN3_sf"/>
</dbReference>
<keyword evidence="3" id="KW-1185">Reference proteome</keyword>
<evidence type="ECO:0000313" key="3">
    <source>
        <dbReference type="Proteomes" id="UP000290545"/>
    </source>
</evidence>
<dbReference type="Gene3D" id="2.60.40.10">
    <property type="entry name" value="Immunoglobulins"/>
    <property type="match status" value="1"/>
</dbReference>
<dbReference type="OrthoDB" id="1043438at2"/>
<dbReference type="Proteomes" id="UP000290545">
    <property type="component" value="Unassembled WGS sequence"/>
</dbReference>
<dbReference type="InterPro" id="IPR032181">
    <property type="entry name" value="DUF5013"/>
</dbReference>
<protein>
    <submittedName>
        <fullName evidence="2">DUF5013 domain-containing protein</fullName>
    </submittedName>
</protein>